<evidence type="ECO:0000313" key="2">
    <source>
        <dbReference type="Proteomes" id="UP001234297"/>
    </source>
</evidence>
<comment type="caution">
    <text evidence="1">The sequence shown here is derived from an EMBL/GenBank/DDBJ whole genome shotgun (WGS) entry which is preliminary data.</text>
</comment>
<reference evidence="1 2" key="1">
    <citation type="journal article" date="2022" name="Hortic Res">
        <title>A haplotype resolved chromosomal level avocado genome allows analysis of novel avocado genes.</title>
        <authorList>
            <person name="Nath O."/>
            <person name="Fletcher S.J."/>
            <person name="Hayward A."/>
            <person name="Shaw L.M."/>
            <person name="Masouleh A.K."/>
            <person name="Furtado A."/>
            <person name="Henry R.J."/>
            <person name="Mitter N."/>
        </authorList>
    </citation>
    <scope>NUCLEOTIDE SEQUENCE [LARGE SCALE GENOMIC DNA]</scope>
    <source>
        <strain evidence="2">cv. Hass</strain>
    </source>
</reference>
<name>A0ACC2KP53_PERAE</name>
<dbReference type="Proteomes" id="UP001234297">
    <property type="component" value="Chromosome 10"/>
</dbReference>
<sequence length="446" mass="50450">MDELQGSLTAYEMRIGKTKPTEKEAAFKAHKKNKQVAQFDEEDSDDELTANFVRKLRKGKGKFKGKLPFKCFNCGVLDDEKEKEKSDNEEIETDINLEEELIAALEQLSAERKKNKNISKKMTETEEIIETLKLEIEEGRKIKEELESQVIIKTKECSIMEEEITGLKAQVDKTNQKLKAYDGSIKLNEILNNQRPSHIKFGLGFEKGESSTKQDRSHVEKIQKATAQPAQSKLVQQSKKHVASMAQQSQQRFMAPLQRQSTFYRSTPYFNVQLNHGKITSKEVLFVNGLKHSLLSVSQICDQGHEVEQPENNRQELPVYADDNDDNEPVAQSDDREEGESKDHSDKKREQSRWHEYHGIKETNILGDAKAGVQTRKMTRKSYCKAPASVINFVYPCNRSNGCLSVGVGAPVRWCGQSCKRLVLLAVGVAKIVEVHSLCTVDVACG</sequence>
<organism evidence="1 2">
    <name type="scientific">Persea americana</name>
    <name type="common">Avocado</name>
    <dbReference type="NCBI Taxonomy" id="3435"/>
    <lineage>
        <taxon>Eukaryota</taxon>
        <taxon>Viridiplantae</taxon>
        <taxon>Streptophyta</taxon>
        <taxon>Embryophyta</taxon>
        <taxon>Tracheophyta</taxon>
        <taxon>Spermatophyta</taxon>
        <taxon>Magnoliopsida</taxon>
        <taxon>Magnoliidae</taxon>
        <taxon>Laurales</taxon>
        <taxon>Lauraceae</taxon>
        <taxon>Persea</taxon>
    </lineage>
</organism>
<proteinExistence type="predicted"/>
<evidence type="ECO:0000313" key="1">
    <source>
        <dbReference type="EMBL" id="KAJ8622775.1"/>
    </source>
</evidence>
<protein>
    <submittedName>
        <fullName evidence="1">Uncharacterized protein</fullName>
    </submittedName>
</protein>
<dbReference type="EMBL" id="CM056818">
    <property type="protein sequence ID" value="KAJ8622775.1"/>
    <property type="molecule type" value="Genomic_DNA"/>
</dbReference>
<gene>
    <name evidence="1" type="ORF">MRB53_031304</name>
</gene>
<keyword evidence="2" id="KW-1185">Reference proteome</keyword>
<accession>A0ACC2KP53</accession>